<evidence type="ECO:0000313" key="2">
    <source>
        <dbReference type="EMBL" id="CZR59667.1"/>
    </source>
</evidence>
<feature type="compositionally biased region" description="Polar residues" evidence="1">
    <location>
        <begin position="323"/>
        <end position="349"/>
    </location>
</feature>
<feature type="region of interest" description="Disordered" evidence="1">
    <location>
        <begin position="1180"/>
        <end position="1261"/>
    </location>
</feature>
<dbReference type="Proteomes" id="UP000184330">
    <property type="component" value="Unassembled WGS sequence"/>
</dbReference>
<feature type="compositionally biased region" description="Polar residues" evidence="1">
    <location>
        <begin position="301"/>
        <end position="315"/>
    </location>
</feature>
<feature type="compositionally biased region" description="Polar residues" evidence="1">
    <location>
        <begin position="279"/>
        <end position="293"/>
    </location>
</feature>
<feature type="compositionally biased region" description="Polar residues" evidence="1">
    <location>
        <begin position="1355"/>
        <end position="1367"/>
    </location>
</feature>
<feature type="compositionally biased region" description="Polar residues" evidence="1">
    <location>
        <begin position="163"/>
        <end position="173"/>
    </location>
</feature>
<feature type="region of interest" description="Disordered" evidence="1">
    <location>
        <begin position="1355"/>
        <end position="1418"/>
    </location>
</feature>
<organism evidence="2 3">
    <name type="scientific">Phialocephala subalpina</name>
    <dbReference type="NCBI Taxonomy" id="576137"/>
    <lineage>
        <taxon>Eukaryota</taxon>
        <taxon>Fungi</taxon>
        <taxon>Dikarya</taxon>
        <taxon>Ascomycota</taxon>
        <taxon>Pezizomycotina</taxon>
        <taxon>Leotiomycetes</taxon>
        <taxon>Helotiales</taxon>
        <taxon>Mollisiaceae</taxon>
        <taxon>Phialocephala</taxon>
        <taxon>Phialocephala fortinii species complex</taxon>
    </lineage>
</organism>
<feature type="compositionally biased region" description="Polar residues" evidence="1">
    <location>
        <begin position="213"/>
        <end position="222"/>
    </location>
</feature>
<feature type="compositionally biased region" description="Low complexity" evidence="1">
    <location>
        <begin position="1106"/>
        <end position="1118"/>
    </location>
</feature>
<dbReference type="EMBL" id="FJOG01000014">
    <property type="protein sequence ID" value="CZR59667.1"/>
    <property type="molecule type" value="Genomic_DNA"/>
</dbReference>
<feature type="region of interest" description="Disordered" evidence="1">
    <location>
        <begin position="485"/>
        <end position="504"/>
    </location>
</feature>
<feature type="compositionally biased region" description="Polar residues" evidence="1">
    <location>
        <begin position="485"/>
        <end position="503"/>
    </location>
</feature>
<proteinExistence type="predicted"/>
<feature type="compositionally biased region" description="Polar residues" evidence="1">
    <location>
        <begin position="1391"/>
        <end position="1418"/>
    </location>
</feature>
<name>A0A1L7X3V1_9HELO</name>
<gene>
    <name evidence="2" type="ORF">PAC_09561</name>
</gene>
<dbReference type="STRING" id="576137.A0A1L7X3V1"/>
<keyword evidence="3" id="KW-1185">Reference proteome</keyword>
<reference evidence="2 3" key="1">
    <citation type="submission" date="2016-03" db="EMBL/GenBank/DDBJ databases">
        <authorList>
            <person name="Ploux O."/>
        </authorList>
    </citation>
    <scope>NUCLEOTIDE SEQUENCE [LARGE SCALE GENOMIC DNA]</scope>
    <source>
        <strain evidence="2 3">UAMH 11012</strain>
    </source>
</reference>
<feature type="region of interest" description="Disordered" evidence="1">
    <location>
        <begin position="105"/>
        <end position="177"/>
    </location>
</feature>
<feature type="compositionally biased region" description="Polar residues" evidence="1">
    <location>
        <begin position="356"/>
        <end position="369"/>
    </location>
</feature>
<feature type="region of interest" description="Disordered" evidence="1">
    <location>
        <begin position="265"/>
        <end position="380"/>
    </location>
</feature>
<feature type="compositionally biased region" description="Polar residues" evidence="1">
    <location>
        <begin position="1092"/>
        <end position="1102"/>
    </location>
</feature>
<accession>A0A1L7X3V1</accession>
<sequence>MSSTTPGGPGDGATLGQPPEPTHTAEQLVIIHAAMMEELGVGRKDELPLADRGFDDAIAIRPIRQPVTGMGAAWHNLQFDDVDPADEELDSIADGQLYRLRRGASYNSQQHNSRGRGGFAPRGGPTQRGDFGQRGGFAPRGGRASPGRGRGRERDFGRRTPASLHSTTPQTFFNDARVGVNKHTRVDEFIANLRASHNANNTPRRKKKRGDSTLPQNHQNVPVQPVAKKQPQNSRESRRAQLSASSTWSLASSSAFLAHIGMNTNARGSTSPAPRPLTAVSNASSGERATATTPRVAAQEVDSNTPTSGTSQPMYQGNKENKGSSGNQSVRSSAATPIAATSQSISQTNKDIETLSGKQSAGLSTSRWASSKPIRPEQPVRREIEREHGVSIIKDGNPARPGQARIWKTTPGYKLFTLELEMDGKIVINEKVDFDAQLSHDGDRVITYQAAERGQSPPVWQVLFRMPYMAANFYQSLLDSLPSRSAKSPSAAGTLQPTPSVTPSVGLASSIAPSAAPAFMTPAWQTTDTQHSGDIQTAAITPSAAIAEPTSLTPAPAAKSASGNIKATSELGSAFAVVNDFNTGIKHEQNDVMMSVETWAVPSKDQCQVLVEFSSAVSPENPQLNGANRISSQVFREMSELAGVTPLVSFSDNEDDDEDETEIIPSAVQDLNEIDDSAAIEGMFSKLNNRPQGTFLQQLSAIVTEHGVPPVEQLTAEDLRHSPWAKAYMLASQTVVGNFLSDSEIFKKLPDFMSLFWVTDKSEKILDKAIQQHEPVQVGQPENPDDTIEPMKVEEKVIKAEPDVEVSPIAHISPAFSHLAQEFDKPVKVEQQGVSRRAVFSIEELLEYRKYACEVQGELIEKKYLGKHYQPPNEYLAKYPKSQPISSCPSRTVLTPEPAVVASSEVTLPTVPEPTTMVHSVMLPPATAPENWKTVQVQQTDMAAWDAILNKKTAKSGGQGTVVEAKPEIKPANPPRSTGHVPTNSDCDRLAQKLEGWHLDAELSEQQVRPETASSVDLDQVRLMALSTINPGVAVPPRPSSVASKASTSASQSMTEKLTAALTVPFAASPRIKNPIHTIQIRLQAIEGQLNPSGIKSGQTGSAFEASVQASAPSPSVADEVPTAQNGTVPIQIWSGPVAAAQEPLLAAPDVDSSRSVSPAAGLAVNVSPTVAHADHFPEVETPTPSILSPRAQLRSGPGLSASRWASEEGNGPVAQPSYARSRASSSQLFGSANAPAFQPSGHSGNMHFHPQPLTDHRAPLGVSPLIPTESGPFVPVKATVITVNPVTGELIETEGFLKTGSAPVAHAPVHPMGPPKNQENIPMGPQTFVPIAPYNHMHTFPARPDMYARHLSESSGSDVNFCSPLSPNGRMEPPANLSTSRQALSPVRGGQNNLQAELQSRLNNSLATRQNTSSPAR</sequence>
<feature type="region of interest" description="Disordered" evidence="1">
    <location>
        <begin position="1092"/>
        <end position="1122"/>
    </location>
</feature>
<evidence type="ECO:0000256" key="1">
    <source>
        <dbReference type="SAM" id="MobiDB-lite"/>
    </source>
</evidence>
<feature type="region of interest" description="Disordered" evidence="1">
    <location>
        <begin position="192"/>
        <end position="247"/>
    </location>
</feature>
<feature type="region of interest" description="Disordered" evidence="1">
    <location>
        <begin position="1"/>
        <end position="21"/>
    </location>
</feature>
<protein>
    <submittedName>
        <fullName evidence="2">Uncharacterized protein</fullName>
    </submittedName>
</protein>
<evidence type="ECO:0000313" key="3">
    <source>
        <dbReference type="Proteomes" id="UP000184330"/>
    </source>
</evidence>
<dbReference type="OrthoDB" id="3543352at2759"/>